<evidence type="ECO:0000259" key="9">
    <source>
        <dbReference type="Pfam" id="PF06458"/>
    </source>
</evidence>
<evidence type="ECO:0000259" key="8">
    <source>
        <dbReference type="Pfam" id="PF04650"/>
    </source>
</evidence>
<feature type="region of interest" description="Disordered" evidence="6">
    <location>
        <begin position="1935"/>
        <end position="2027"/>
    </location>
</feature>
<sequence length="2350" mass="255798">MFFKKKERFSIRKFTIGACSVLVGTAFVASIDNVQAEQIESANATEVVSDITPKTETIENKAVVGATDAVENKLTSEATETPVGTKLDSEKAVLESQPDAESTKVEEKAPAEKVEDSKASAKEEEDVTVKETGEFTIAPKRDIVAVYKVNYVDEATSEVVYESNRSVVEKTSLPKSERATVNLAVESEIGQNPALAGWKLARNQASVVELAVVERGGRRNTAIFRVVKDQTSGSDNSYTGFRTTEDAGSTSSLLPNKDAIQADNASKIQDDYSVTNPNTEADTSKKAPKFVDPKPGRFTYAVIGYGNNKDFKYILSVDSEAPADGGIKAPRVYVTPIDASGKPLADSYVAELSNPGDAIPFTNIDPANPTITVSDNGQVVIKPHRNGVINANKIGTEENLVSPPAASINYLDEVVLPSPSYDEQITKYVEYKTNKPLLDDYKQAGWTGYAYTTEPFDIPGYKLVSINTNQDGTVSATPNIGKGDITYTRLVAPLGRGSMTIYRKMEFDTNDGHGTMTIYVSPKNANKPDEAATLPSAEEFFKNIENYTTYERKVYMPETDITTKTVYSEGVRQEAERRYQADSSKTIQEYKDEIIAAERGTIYETDKDAFYRASFAEKTVSQFRAEGRTGYLEYGVVNSRPLELPIDSVSRAAFYEPVLNSRAGVTGIATIRGGWRPSDSVIYEYAKIEKVEAEYFVEGTDTHLYPDPADYDKENPEKKEVAKDIDGKPYADTDVPPTLTDKDGIVYELVVNEDSKPVLKSGSAPQEGEIAYGGGQVIQYQYAAKKGGEVAAQYYVEGTTTRLYPEDNTDKSDTVVKAQDTPVGTKYEDTPPPTLKDKDGVVYELVTNPDGTPKIKAGSAATTGTVTEEKQTIQYEYAPKVGSQVTVEYVDTEGKPIKEPAEVKPKDTPVGTEYDSNPQRENTIKDPETGKTYKLVTKEGNYPVGDVANDGHLVTSKLGTEGVDDPTGQVGETPKVITYVYEEVKGDVVVLYRVNDGKGTPITGIGSNGVTIGNVSTADTQDKQDDADRTEWVGAVIDTPASSTGSDYTTTDNRPETITTADGKVYKRVEKVAGKEDGDVVEGTTRIVYYYELVKGDVIVHYVDKNGNPITGLGNNGVTIGSVPTSSTEDKEDDKKGPELPGTVIDTASTDTGSSYSTTDNRPETITTPEGKKYRLVPNLTKGQEEGTVTPGTTEVTYVYEEVTGDVVLHYVDTEGNVLQPNHHNTDDKPLSETYTVTKDEKPEKLTRIETGEDGQPKEVTYILKEQSTSATVGKNEVVKDTSDTNTVVTDETGPVKEGTQNIIYVYEKAGSVNVNYVDENGNPITFVENGKEVPGRKPVLENEKAGTAYDTTGTDNRPKTIKTPDGKTYELVPAGNYGAGVVDNQGHLTTTDATDGSVEAGKVKEVTYVYKEVKGDVVVLYRENGTGNPITGVGSNGVTIGNVSTADTQDKEDDTARPEWEGAVIDTPASSTGSDYTTTDNRPETITTADGKVYKRVEKVAGKEDGDVVEGTTRIVYYYELQKGNVDVTYVDTDGNPIAPAKEVAKDADTGTDYDTKTDELKPPTITTADGKTYELVPAGEYGVGDVDKDGHLVTSAPVDGKVKEEDQTITYVYKEVKGDVIVHYVDKDGNPISKDVTDTPETSTGKDYDTKDNRPEEIKTPDGKTYKRVPDLTKGKEEGKVTPGTTEVTYVYEEVKGDVIVHYVDEAGNPIAKDETDTPLTSTGTVYETFDHKPTTITTADGKTYELVPSKTIGAEKGKVVEGTTEITYVYKEVKGDVIVHYVDKDGNPIAKDKVDEKDTPTGEGYDTKDNRPEEIKTPDGKTYKRVPDLTKGEEEGKVTPGTTEVTYVYEEVKGDVVVHYVDEAGNPIAKDETDTPLTSTGTVYETFDHKPITITTADGKTYELVPSKTIGAEKGKVVEGTTEITYVYKEVPPTDNPERYVPYIPKDPKNPVDPNDPHDPTIPETGGKIPEVPYDKTPEDPSDDPRLPEVPDYIPVDPSDPTKPLPKDPNGGYIPPTPVDPKKPTPVPYLPAGTVIVHYVNEEGKVIQNPTIDTPKSLVGTDYNTNENGREIPKEITGKDGLVYELVKVKEGDKEIGKVVKGNTDVTYIYKLKEGDLEVNYVDEAGNPVAPQENSKGKPNDPYTTTPKEIEGYEWVRVEGDDPSGSYINGKKKVTYVYKKKETPTPGKPTPPPVVEEGVKSVVEEGDLEVNYVDEDGNPVAPQENSKGKPNDPYTTTPKEIEGYELVRVEGDDPSGSYINGKKKVTYVYKKKVTPTPGKPIEPGKPATPPMETQTPEQPSKEIYMKSDAQTLPNTGDANRNPEFIYMATALGLAALGMVGKKRKEEE</sequence>
<dbReference type="Pfam" id="PF06458">
    <property type="entry name" value="MucBP"/>
    <property type="match status" value="12"/>
</dbReference>
<evidence type="ECO:0000256" key="1">
    <source>
        <dbReference type="ARBA" id="ARBA00022512"/>
    </source>
</evidence>
<organism evidence="10 11">
    <name type="scientific">Streptococcus zhangguiae</name>
    <dbReference type="NCBI Taxonomy" id="2664091"/>
    <lineage>
        <taxon>Bacteria</taxon>
        <taxon>Bacillati</taxon>
        <taxon>Bacillota</taxon>
        <taxon>Bacilli</taxon>
        <taxon>Lactobacillales</taxon>
        <taxon>Streptococcaceae</taxon>
        <taxon>Streptococcus</taxon>
    </lineage>
</organism>
<dbReference type="Pfam" id="PF04650">
    <property type="entry name" value="YSIRK_signal"/>
    <property type="match status" value="1"/>
</dbReference>
<feature type="compositionally biased region" description="Polar residues" evidence="6">
    <location>
        <begin position="231"/>
        <end position="254"/>
    </location>
</feature>
<feature type="region of interest" description="Disordered" evidence="6">
    <location>
        <begin position="2215"/>
        <end position="2244"/>
    </location>
</feature>
<reference evidence="10 11" key="1">
    <citation type="submission" date="2019-10" db="EMBL/GenBank/DDBJ databases">
        <title>Streptococcis sp, isolated from the respiratory tract of Marmot.</title>
        <authorList>
            <person name="Zhang G."/>
        </authorList>
    </citation>
    <scope>NUCLEOTIDE SEQUENCE [LARGE SCALE GENOMIC DNA]</scope>
    <source>
        <strain evidence="11">zg-70</strain>
    </source>
</reference>
<feature type="domain" description="MucBP" evidence="9">
    <location>
        <begin position="1780"/>
        <end position="1853"/>
    </location>
</feature>
<evidence type="ECO:0000313" key="11">
    <source>
        <dbReference type="Proteomes" id="UP000435423"/>
    </source>
</evidence>
<feature type="region of interest" description="Disordered" evidence="6">
    <location>
        <begin position="73"/>
        <end position="125"/>
    </location>
</feature>
<feature type="region of interest" description="Disordered" evidence="6">
    <location>
        <begin position="2276"/>
        <end position="2303"/>
    </location>
</feature>
<keyword evidence="2" id="KW-0964">Secreted</keyword>
<protein>
    <submittedName>
        <fullName evidence="10">YSIRK-type signal peptide-containing protein</fullName>
    </submittedName>
</protein>
<feature type="domain" description="YSIRK Gram-positive signal peptide" evidence="8">
    <location>
        <begin position="4"/>
        <end position="27"/>
    </location>
</feature>
<feature type="domain" description="MucBP" evidence="9">
    <location>
        <begin position="1135"/>
        <end position="1201"/>
    </location>
</feature>
<evidence type="ECO:0000256" key="5">
    <source>
        <dbReference type="ARBA" id="ARBA00023088"/>
    </source>
</evidence>
<dbReference type="InterPro" id="IPR005877">
    <property type="entry name" value="YSIRK_signal_dom"/>
</dbReference>
<keyword evidence="3" id="KW-0732">Signal</keyword>
<keyword evidence="1" id="KW-0134">Cell wall</keyword>
<dbReference type="InterPro" id="IPR009459">
    <property type="entry name" value="MucBP_dom"/>
</dbReference>
<feature type="domain" description="MucBP" evidence="9">
    <location>
        <begin position="1526"/>
        <end position="1616"/>
    </location>
</feature>
<accession>A0A6I4RRH2</accession>
<gene>
    <name evidence="10" type="ORF">GGH11_07035</name>
</gene>
<feature type="compositionally biased region" description="Polar residues" evidence="6">
    <location>
        <begin position="1116"/>
        <end position="1127"/>
    </location>
</feature>
<feature type="compositionally biased region" description="Basic and acidic residues" evidence="6">
    <location>
        <begin position="1949"/>
        <end position="1964"/>
    </location>
</feature>
<feature type="compositionally biased region" description="Basic and acidic residues" evidence="6">
    <location>
        <begin position="1646"/>
        <end position="1682"/>
    </location>
</feature>
<keyword evidence="5" id="KW-0572">Peptidoglycan-anchor</keyword>
<feature type="compositionally biased region" description="Basic and acidic residues" evidence="6">
    <location>
        <begin position="1976"/>
        <end position="1992"/>
    </location>
</feature>
<feature type="domain" description="MucBP" evidence="9">
    <location>
        <begin position="2212"/>
        <end position="2273"/>
    </location>
</feature>
<feature type="compositionally biased region" description="Basic and acidic residues" evidence="6">
    <location>
        <begin position="1545"/>
        <end position="1563"/>
    </location>
</feature>
<feature type="region of interest" description="Disordered" evidence="6">
    <location>
        <begin position="1114"/>
        <end position="1171"/>
    </location>
</feature>
<dbReference type="RefSeq" id="WP_160463272.1">
    <property type="nucleotide sequence ID" value="NZ_JABFQT010000008.1"/>
</dbReference>
<feature type="domain" description="Gram-positive cocci surface proteins LPxTG" evidence="7">
    <location>
        <begin position="2309"/>
        <end position="2350"/>
    </location>
</feature>
<name>A0A6I4RRH2_9STRE</name>
<evidence type="ECO:0000256" key="6">
    <source>
        <dbReference type="SAM" id="MobiDB-lite"/>
    </source>
</evidence>
<feature type="domain" description="MucBP" evidence="9">
    <location>
        <begin position="1207"/>
        <end position="1308"/>
    </location>
</feature>
<feature type="region of interest" description="Disordered" evidence="6">
    <location>
        <begin position="1545"/>
        <end position="1564"/>
    </location>
</feature>
<feature type="domain" description="MucBP" evidence="9">
    <location>
        <begin position="1859"/>
        <end position="1932"/>
    </location>
</feature>
<proteinExistence type="predicted"/>
<feature type="region of interest" description="Disordered" evidence="6">
    <location>
        <begin position="231"/>
        <end position="290"/>
    </location>
</feature>
<evidence type="ECO:0000256" key="2">
    <source>
        <dbReference type="ARBA" id="ARBA00022525"/>
    </source>
</evidence>
<feature type="region of interest" description="Disordered" evidence="6">
    <location>
        <begin position="2129"/>
        <end position="2150"/>
    </location>
</feature>
<dbReference type="NCBIfam" id="TIGR01168">
    <property type="entry name" value="YSIRK_signal"/>
    <property type="match status" value="1"/>
</dbReference>
<feature type="compositionally biased region" description="Polar residues" evidence="6">
    <location>
        <begin position="1469"/>
        <end position="1485"/>
    </location>
</feature>
<feature type="domain" description="MucBP" evidence="9">
    <location>
        <begin position="1622"/>
        <end position="1695"/>
    </location>
</feature>
<comment type="caution">
    <text evidence="10">The sequence shown here is derived from an EMBL/GenBank/DDBJ whole genome shotgun (WGS) entry which is preliminary data.</text>
</comment>
<feature type="region of interest" description="Disordered" evidence="6">
    <location>
        <begin position="1791"/>
        <end position="1816"/>
    </location>
</feature>
<keyword evidence="4" id="KW-0677">Repeat</keyword>
<evidence type="ECO:0000256" key="4">
    <source>
        <dbReference type="ARBA" id="ARBA00022737"/>
    </source>
</evidence>
<evidence type="ECO:0000313" key="10">
    <source>
        <dbReference type="EMBL" id="MWV56725.1"/>
    </source>
</evidence>
<feature type="compositionally biased region" description="Pro residues" evidence="6">
    <location>
        <begin position="2018"/>
        <end position="2027"/>
    </location>
</feature>
<feature type="domain" description="MucBP" evidence="9">
    <location>
        <begin position="2121"/>
        <end position="2182"/>
    </location>
</feature>
<feature type="region of interest" description="Disordered" evidence="6">
    <location>
        <begin position="899"/>
        <end position="926"/>
    </location>
</feature>
<evidence type="ECO:0000256" key="3">
    <source>
        <dbReference type="ARBA" id="ARBA00022729"/>
    </source>
</evidence>
<feature type="compositionally biased region" description="Basic and acidic residues" evidence="6">
    <location>
        <begin position="101"/>
        <end position="125"/>
    </location>
</feature>
<dbReference type="InterPro" id="IPR019931">
    <property type="entry name" value="LPXTG_anchor"/>
</dbReference>
<dbReference type="Pfam" id="PF00746">
    <property type="entry name" value="Gram_pos_anchor"/>
    <property type="match status" value="1"/>
</dbReference>
<feature type="compositionally biased region" description="Low complexity" evidence="6">
    <location>
        <begin position="1146"/>
        <end position="1160"/>
    </location>
</feature>
<dbReference type="NCBIfam" id="TIGR01167">
    <property type="entry name" value="LPXTG_anchor"/>
    <property type="match status" value="1"/>
</dbReference>
<feature type="domain" description="MucBP" evidence="9">
    <location>
        <begin position="884"/>
        <end position="982"/>
    </location>
</feature>
<dbReference type="Proteomes" id="UP000435423">
    <property type="component" value="Unassembled WGS sequence"/>
</dbReference>
<feature type="region of interest" description="Disordered" evidence="6">
    <location>
        <begin position="1444"/>
        <end position="1485"/>
    </location>
</feature>
<feature type="domain" description="MucBP" evidence="9">
    <location>
        <begin position="427"/>
        <end position="479"/>
    </location>
</feature>
<feature type="region of interest" description="Disordered" evidence="6">
    <location>
        <begin position="1630"/>
        <end position="1684"/>
    </location>
</feature>
<feature type="domain" description="MucBP" evidence="9">
    <location>
        <begin position="1701"/>
        <end position="1774"/>
    </location>
</feature>
<feature type="compositionally biased region" description="Polar residues" evidence="6">
    <location>
        <begin position="263"/>
        <end position="281"/>
    </location>
</feature>
<dbReference type="Gene3D" id="3.10.20.320">
    <property type="entry name" value="Putative peptidoglycan bound protein (lpxtg motif)"/>
    <property type="match status" value="12"/>
</dbReference>
<feature type="domain" description="MucBP" evidence="9">
    <location>
        <begin position="2037"/>
        <end position="2114"/>
    </location>
</feature>
<dbReference type="EMBL" id="WUBJ01000008">
    <property type="protein sequence ID" value="MWV56725.1"/>
    <property type="molecule type" value="Genomic_DNA"/>
</dbReference>
<evidence type="ECO:0000259" key="7">
    <source>
        <dbReference type="Pfam" id="PF00746"/>
    </source>
</evidence>